<dbReference type="KEGG" id="srt:Srot_1467"/>
<sequence length="253" mass="25612">MKNTSRMTAAILGAVATAGLGVAAFSNAAPAPEGAADSPTACDALAGAANDAAIGVNKIHDIGPTISPALPHPDDPDLQTGNVNLIQLFLQSRDIAGSLHRASAELRAAQGNVDDADLSSAADELAQADENTAAAFDSASNILGPRPPMDELASGMVQNIGDTMNAFHQFNDLYSAQCGVDLRPDWDNPAAAAAEVDESPAPADDQAPPSEEAAPEADEDQAPPADDSSPADEDQAPPADDGQKPADEDSAGQ</sequence>
<gene>
    <name evidence="3" type="ordered locus">Srot_1467</name>
</gene>
<feature type="compositionally biased region" description="Low complexity" evidence="1">
    <location>
        <begin position="192"/>
        <end position="212"/>
    </location>
</feature>
<accession>D6Z7K0</accession>
<feature type="region of interest" description="Disordered" evidence="1">
    <location>
        <begin position="192"/>
        <end position="253"/>
    </location>
</feature>
<proteinExistence type="predicted"/>
<keyword evidence="4" id="KW-1185">Reference proteome</keyword>
<evidence type="ECO:0000256" key="1">
    <source>
        <dbReference type="SAM" id="MobiDB-lite"/>
    </source>
</evidence>
<dbReference type="STRING" id="640132.Srot_1467"/>
<feature type="signal peptide" evidence="2">
    <location>
        <begin position="1"/>
        <end position="28"/>
    </location>
</feature>
<name>D6Z7K0_SEGRD</name>
<dbReference type="HOGENOM" id="CLU_1309402_0_0_11"/>
<protein>
    <submittedName>
        <fullName evidence="3">Uncharacterized protein</fullName>
    </submittedName>
</protein>
<evidence type="ECO:0000313" key="3">
    <source>
        <dbReference type="EMBL" id="ADG97930.1"/>
    </source>
</evidence>
<organism evidence="3 4">
    <name type="scientific">Segniliparus rotundus (strain ATCC BAA-972 / CDC 1076 / CIP 108378 / DSM 44985 / JCM 13578)</name>
    <dbReference type="NCBI Taxonomy" id="640132"/>
    <lineage>
        <taxon>Bacteria</taxon>
        <taxon>Bacillati</taxon>
        <taxon>Actinomycetota</taxon>
        <taxon>Actinomycetes</taxon>
        <taxon>Mycobacteriales</taxon>
        <taxon>Segniliparaceae</taxon>
        <taxon>Segniliparus</taxon>
    </lineage>
</organism>
<dbReference type="AlphaFoldDB" id="D6Z7K0"/>
<reference evidence="3 4" key="1">
    <citation type="journal article" date="2010" name="Stand. Genomic Sci.">
        <title>Complete genome sequence of Segniliparus rotundus type strain (CDC 1076).</title>
        <authorList>
            <person name="Sikorski J."/>
            <person name="Lapidus A."/>
            <person name="Copeland A."/>
            <person name="Misra M."/>
            <person name="Glavina Del Rio T."/>
            <person name="Nolan M."/>
            <person name="Lucas S."/>
            <person name="Chen F."/>
            <person name="Tice H."/>
            <person name="Cheng J.F."/>
            <person name="Jando M."/>
            <person name="Schneider S."/>
            <person name="Bruce D."/>
            <person name="Goodwin L."/>
            <person name="Pitluck S."/>
            <person name="Liolios K."/>
            <person name="Mikhailova N."/>
            <person name="Pati A."/>
            <person name="Ivanova N."/>
            <person name="Mavromatis K."/>
            <person name="Chen A."/>
            <person name="Palaniappan K."/>
            <person name="Chertkov O."/>
            <person name="Land M."/>
            <person name="Hauser L."/>
            <person name="Chang Y.J."/>
            <person name="Jeffries C.D."/>
            <person name="Brettin T."/>
            <person name="Detter J.C."/>
            <person name="Han C."/>
            <person name="Rohde M."/>
            <person name="Goker M."/>
            <person name="Bristow J."/>
            <person name="Eisen J.A."/>
            <person name="Markowitz V."/>
            <person name="Hugenholtz P."/>
            <person name="Kyrpides N.C."/>
            <person name="Klenk H.P."/>
        </authorList>
    </citation>
    <scope>NUCLEOTIDE SEQUENCE [LARGE SCALE GENOMIC DNA]</scope>
    <source>
        <strain evidence="4">ATCC BAA-972 / CDC 1076 / CIP 108378 / DSM 44985 / JCM 13578</strain>
    </source>
</reference>
<dbReference type="EMBL" id="CP001958">
    <property type="protein sequence ID" value="ADG97930.1"/>
    <property type="molecule type" value="Genomic_DNA"/>
</dbReference>
<evidence type="ECO:0000313" key="4">
    <source>
        <dbReference type="Proteomes" id="UP000002247"/>
    </source>
</evidence>
<feature type="chain" id="PRO_5003091670" evidence="2">
    <location>
        <begin position="29"/>
        <end position="253"/>
    </location>
</feature>
<dbReference type="Proteomes" id="UP000002247">
    <property type="component" value="Chromosome"/>
</dbReference>
<keyword evidence="2" id="KW-0732">Signal</keyword>
<evidence type="ECO:0000256" key="2">
    <source>
        <dbReference type="SAM" id="SignalP"/>
    </source>
</evidence>
<dbReference type="RefSeq" id="WP_013138383.1">
    <property type="nucleotide sequence ID" value="NC_014168.1"/>
</dbReference>